<evidence type="ECO:0000313" key="2">
    <source>
        <dbReference type="EMBL" id="NEW09905.1"/>
    </source>
</evidence>
<sequence length="94" mass="10965">MSCFIVFTVVLTSIERALLKRDEQRKVRYNLPLRYSVISVIASIAVCAIWILAWRQEIWLVLASWAVSILIVLGITSFISRRRIKSIRIKDLFK</sequence>
<comment type="caution">
    <text evidence="2">The sequence shown here is derived from an EMBL/GenBank/DDBJ whole genome shotgun (WGS) entry which is preliminary data.</text>
</comment>
<organism evidence="2">
    <name type="scientific">Paenibacillus sp. SYP-B3998</name>
    <dbReference type="NCBI Taxonomy" id="2678564"/>
    <lineage>
        <taxon>Bacteria</taxon>
        <taxon>Bacillati</taxon>
        <taxon>Bacillota</taxon>
        <taxon>Bacilli</taxon>
        <taxon>Bacillales</taxon>
        <taxon>Paenibacillaceae</taxon>
        <taxon>Paenibacillus</taxon>
    </lineage>
</organism>
<dbReference type="AlphaFoldDB" id="A0A6G4A678"/>
<keyword evidence="1" id="KW-1133">Transmembrane helix</keyword>
<proteinExistence type="predicted"/>
<reference evidence="2" key="1">
    <citation type="submission" date="2020-02" db="EMBL/GenBank/DDBJ databases">
        <authorList>
            <person name="Shen X.-R."/>
            <person name="Zhang Y.-X."/>
        </authorList>
    </citation>
    <scope>NUCLEOTIDE SEQUENCE</scope>
    <source>
        <strain evidence="2">SYP-B3998</strain>
    </source>
</reference>
<accession>A0A6G4A678</accession>
<protein>
    <submittedName>
        <fullName evidence="2">Uncharacterized protein</fullName>
    </submittedName>
</protein>
<feature type="transmembrane region" description="Helical" evidence="1">
    <location>
        <begin position="58"/>
        <end position="80"/>
    </location>
</feature>
<dbReference type="EMBL" id="JAAIKC010000029">
    <property type="protein sequence ID" value="NEW09905.1"/>
    <property type="molecule type" value="Genomic_DNA"/>
</dbReference>
<keyword evidence="1" id="KW-0812">Transmembrane</keyword>
<gene>
    <name evidence="2" type="ORF">GK047_28890</name>
</gene>
<evidence type="ECO:0000256" key="1">
    <source>
        <dbReference type="SAM" id="Phobius"/>
    </source>
</evidence>
<dbReference type="RefSeq" id="WP_163954190.1">
    <property type="nucleotide sequence ID" value="NZ_JAAIKC010000029.1"/>
</dbReference>
<name>A0A6G4A678_9BACL</name>
<keyword evidence="1" id="KW-0472">Membrane</keyword>
<feature type="transmembrane region" description="Helical" evidence="1">
    <location>
        <begin position="33"/>
        <end position="52"/>
    </location>
</feature>